<dbReference type="AlphaFoldDB" id="A0AAV6VXU2"/>
<evidence type="ECO:0000313" key="3">
    <source>
        <dbReference type="Proteomes" id="UP000827092"/>
    </source>
</evidence>
<organism evidence="2 3">
    <name type="scientific">Oedothorax gibbosus</name>
    <dbReference type="NCBI Taxonomy" id="931172"/>
    <lineage>
        <taxon>Eukaryota</taxon>
        <taxon>Metazoa</taxon>
        <taxon>Ecdysozoa</taxon>
        <taxon>Arthropoda</taxon>
        <taxon>Chelicerata</taxon>
        <taxon>Arachnida</taxon>
        <taxon>Araneae</taxon>
        <taxon>Araneomorphae</taxon>
        <taxon>Entelegynae</taxon>
        <taxon>Araneoidea</taxon>
        <taxon>Linyphiidae</taxon>
        <taxon>Erigoninae</taxon>
        <taxon>Oedothorax</taxon>
    </lineage>
</organism>
<comment type="caution">
    <text evidence="2">The sequence shown here is derived from an EMBL/GenBank/DDBJ whole genome shotgun (WGS) entry which is preliminary data.</text>
</comment>
<evidence type="ECO:0000256" key="1">
    <source>
        <dbReference type="SAM" id="MobiDB-lite"/>
    </source>
</evidence>
<reference evidence="2 3" key="1">
    <citation type="journal article" date="2022" name="Nat. Ecol. Evol.">
        <title>A masculinizing supergene underlies an exaggerated male reproductive morph in a spider.</title>
        <authorList>
            <person name="Hendrickx F."/>
            <person name="De Corte Z."/>
            <person name="Sonet G."/>
            <person name="Van Belleghem S.M."/>
            <person name="Kostlbacher S."/>
            <person name="Vangestel C."/>
        </authorList>
    </citation>
    <scope>NUCLEOTIDE SEQUENCE [LARGE SCALE GENOMIC DNA]</scope>
    <source>
        <strain evidence="2">W744_W776</strain>
    </source>
</reference>
<evidence type="ECO:0000313" key="2">
    <source>
        <dbReference type="EMBL" id="KAG8200998.1"/>
    </source>
</evidence>
<keyword evidence="3" id="KW-1185">Reference proteome</keyword>
<gene>
    <name evidence="2" type="ORF">JTE90_021460</name>
</gene>
<feature type="compositionally biased region" description="Basic and acidic residues" evidence="1">
    <location>
        <begin position="60"/>
        <end position="70"/>
    </location>
</feature>
<accession>A0AAV6VXU2</accession>
<dbReference type="Proteomes" id="UP000827092">
    <property type="component" value="Unassembled WGS sequence"/>
</dbReference>
<dbReference type="EMBL" id="JAFNEN010000010">
    <property type="protein sequence ID" value="KAG8200998.1"/>
    <property type="molecule type" value="Genomic_DNA"/>
</dbReference>
<feature type="region of interest" description="Disordered" evidence="1">
    <location>
        <begin position="60"/>
        <end position="97"/>
    </location>
</feature>
<proteinExistence type="predicted"/>
<name>A0AAV6VXU2_9ARAC</name>
<sequence length="97" mass="10927">MLSVSPLLTENTLVLEESRESTILKITFLDRCSLKDENARDIHGVFKMIDADHYIDILDPSEHRERKNKADVSQGATSSSSYAARKSEADIPQYAEN</sequence>
<protein>
    <submittedName>
        <fullName evidence="2">Uncharacterized protein</fullName>
    </submittedName>
</protein>